<accession>A0ABR5V833</accession>
<gene>
    <name evidence="1" type="ORF">WM41_1752</name>
</gene>
<evidence type="ECO:0000313" key="1">
    <source>
        <dbReference type="EMBL" id="KXU17607.1"/>
    </source>
</evidence>
<proteinExistence type="predicted"/>
<keyword evidence="2" id="KW-1185">Reference proteome</keyword>
<comment type="caution">
    <text evidence="1">The sequence shown here is derived from an EMBL/GenBank/DDBJ whole genome shotgun (WGS) entry which is preliminary data.</text>
</comment>
<evidence type="ECO:0000313" key="2">
    <source>
        <dbReference type="Proteomes" id="UP000070339"/>
    </source>
</evidence>
<name>A0ABR5V833_9CORY</name>
<organism evidence="1 2">
    <name type="scientific">Corynebacterium simulans</name>
    <dbReference type="NCBI Taxonomy" id="146827"/>
    <lineage>
        <taxon>Bacteria</taxon>
        <taxon>Bacillati</taxon>
        <taxon>Actinomycetota</taxon>
        <taxon>Actinomycetes</taxon>
        <taxon>Mycobacteriales</taxon>
        <taxon>Corynebacteriaceae</taxon>
        <taxon>Corynebacterium</taxon>
    </lineage>
</organism>
<sequence length="37" mass="4045">MFDIINNVFNLVADTLQALVNLPFSFADKLSSALSSK</sequence>
<protein>
    <submittedName>
        <fullName evidence="1">Uncharacterized protein</fullName>
    </submittedName>
</protein>
<dbReference type="Proteomes" id="UP000070339">
    <property type="component" value="Unassembled WGS sequence"/>
</dbReference>
<reference evidence="1 2" key="1">
    <citation type="journal article" date="2016" name="Int. J. Syst. Evol. Microbiol.">
        <title>Resolving the Complexity of Human Skin Metagenomes Using Single-Molecule Sequencing.</title>
        <authorList>
            <consortium name="NISC Comparative Sequencing Program"/>
            <person name="Tsai Y.C."/>
            <person name="Conlan S."/>
            <person name="Deming C."/>
            <person name="Segre J.A."/>
            <person name="Kong H.H."/>
            <person name="Korlach J."/>
            <person name="Oh J."/>
        </authorList>
    </citation>
    <scope>NUCLEOTIDE SEQUENCE [LARGE SCALE GENOMIC DNA]</scope>
    <source>
        <strain evidence="1 2">1B08</strain>
    </source>
</reference>
<dbReference type="EMBL" id="LTEB01000031">
    <property type="protein sequence ID" value="KXU17607.1"/>
    <property type="molecule type" value="Genomic_DNA"/>
</dbReference>